<dbReference type="Proteomes" id="UP000587462">
    <property type="component" value="Unassembled WGS sequence"/>
</dbReference>
<evidence type="ECO:0000256" key="1">
    <source>
        <dbReference type="ARBA" id="ARBA00001933"/>
    </source>
</evidence>
<dbReference type="AlphaFoldDB" id="A0A7Y7B1M3"/>
<evidence type="ECO:0000259" key="5">
    <source>
        <dbReference type="Pfam" id="PF00266"/>
    </source>
</evidence>
<reference evidence="6 7" key="1">
    <citation type="submission" date="2020-04" db="EMBL/GenBank/DDBJ databases">
        <title>Draft Genome Sequence of Streptomyces morookaense DSM 40503, an 8-azaguanine-producing strain.</title>
        <authorList>
            <person name="Qi J."/>
            <person name="Gao J.-M."/>
        </authorList>
    </citation>
    <scope>NUCLEOTIDE SEQUENCE [LARGE SCALE GENOMIC DNA]</scope>
    <source>
        <strain evidence="6 7">DSM 40503</strain>
    </source>
</reference>
<dbReference type="GO" id="GO:0008483">
    <property type="term" value="F:transaminase activity"/>
    <property type="evidence" value="ECO:0007669"/>
    <property type="project" value="UniProtKB-KW"/>
</dbReference>
<evidence type="ECO:0000256" key="2">
    <source>
        <dbReference type="ARBA" id="ARBA00022898"/>
    </source>
</evidence>
<organism evidence="6 7">
    <name type="scientific">Streptomyces morookaense</name>
    <name type="common">Streptoverticillium morookaense</name>
    <dbReference type="NCBI Taxonomy" id="1970"/>
    <lineage>
        <taxon>Bacteria</taxon>
        <taxon>Bacillati</taxon>
        <taxon>Actinomycetota</taxon>
        <taxon>Actinomycetes</taxon>
        <taxon>Kitasatosporales</taxon>
        <taxon>Streptomycetaceae</taxon>
        <taxon>Streptomyces</taxon>
    </lineage>
</organism>
<comment type="cofactor">
    <cofactor evidence="1 4">
        <name>pyridoxal 5'-phosphate</name>
        <dbReference type="ChEBI" id="CHEBI:597326"/>
    </cofactor>
</comment>
<dbReference type="EMBL" id="JABBXF010000012">
    <property type="protein sequence ID" value="NVK77376.1"/>
    <property type="molecule type" value="Genomic_DNA"/>
</dbReference>
<comment type="caution">
    <text evidence="6">The sequence shown here is derived from an EMBL/GenBank/DDBJ whole genome shotgun (WGS) entry which is preliminary data.</text>
</comment>
<dbReference type="InterPro" id="IPR015422">
    <property type="entry name" value="PyrdxlP-dep_Trfase_small"/>
</dbReference>
<evidence type="ECO:0000256" key="3">
    <source>
        <dbReference type="RuleBase" id="RU004075"/>
    </source>
</evidence>
<dbReference type="Gene3D" id="3.40.640.10">
    <property type="entry name" value="Type I PLP-dependent aspartate aminotransferase-like (Major domain)"/>
    <property type="match status" value="1"/>
</dbReference>
<dbReference type="PANTHER" id="PTHR43586:SF24">
    <property type="entry name" value="BLR4730 PROTEIN"/>
    <property type="match status" value="1"/>
</dbReference>
<dbReference type="RefSeq" id="WP_171079170.1">
    <property type="nucleotide sequence ID" value="NZ_BNBU01000003.1"/>
</dbReference>
<evidence type="ECO:0000313" key="7">
    <source>
        <dbReference type="Proteomes" id="UP000587462"/>
    </source>
</evidence>
<comment type="similarity">
    <text evidence="3">Belongs to the class-V pyridoxal-phosphate-dependent aminotransferase family.</text>
</comment>
<dbReference type="Gene3D" id="3.90.1150.10">
    <property type="entry name" value="Aspartate Aminotransferase, domain 1"/>
    <property type="match status" value="1"/>
</dbReference>
<gene>
    <name evidence="6" type="ORF">HG542_06840</name>
</gene>
<dbReference type="SUPFAM" id="SSF53383">
    <property type="entry name" value="PLP-dependent transferases"/>
    <property type="match status" value="1"/>
</dbReference>
<keyword evidence="7" id="KW-1185">Reference proteome</keyword>
<protein>
    <submittedName>
        <fullName evidence="6">Aminotransferase class V-fold PLP-dependent enzyme</fullName>
    </submittedName>
</protein>
<feature type="domain" description="Aminotransferase class V" evidence="5">
    <location>
        <begin position="18"/>
        <end position="380"/>
    </location>
</feature>
<name>A0A7Y7B1M3_STRMO</name>
<evidence type="ECO:0000313" key="6">
    <source>
        <dbReference type="EMBL" id="NVK77376.1"/>
    </source>
</evidence>
<dbReference type="InterPro" id="IPR015421">
    <property type="entry name" value="PyrdxlP-dep_Trfase_major"/>
</dbReference>
<dbReference type="InterPro" id="IPR015424">
    <property type="entry name" value="PyrdxlP-dep_Trfase"/>
</dbReference>
<dbReference type="InterPro" id="IPR000192">
    <property type="entry name" value="Aminotrans_V_dom"/>
</dbReference>
<proteinExistence type="inferred from homology"/>
<keyword evidence="2" id="KW-0663">Pyridoxal phosphate</keyword>
<sequence length="395" mass="42280">MDIAALRRDTPGCAHRVHLDNAGSGLLSRPTLETVVSHLELEARIGGYQAAAQEQRAVEAVYEDIAALLGGRPDEVALFDNATHAWQAAFCALSFGPGDRILTGRAEYGSNVLAYLRTAQHTGAEVVVVPNDPSGALDTAALAALMDDRVKLVGVTHVPTGGGLVNPAAAIGEITRRAGVPFLLDATQSVGQFPVDVREIGCDMLAATGRKFLRGPRGTGFLWVRTEMLEHLAPHVAEIGSAAWDGARGFTWHRGARRFGTWEMSCANVLGLGSAVHQALRLGLDDIGRRTAALGEHLRRRLAAVPRVTTHDLGSERCAIVTAKVDGIPTADVATALTRHGINVSTTVPGHAQFDTEDRGVHPLVRFSPHYYTTEDELDRAVEVLTLFLEKGQPR</sequence>
<evidence type="ECO:0000256" key="4">
    <source>
        <dbReference type="RuleBase" id="RU004504"/>
    </source>
</evidence>
<dbReference type="Pfam" id="PF00266">
    <property type="entry name" value="Aminotran_5"/>
    <property type="match status" value="1"/>
</dbReference>
<keyword evidence="6" id="KW-0032">Aminotransferase</keyword>
<dbReference type="InterPro" id="IPR020578">
    <property type="entry name" value="Aminotrans_V_PyrdxlP_BS"/>
</dbReference>
<keyword evidence="6" id="KW-0808">Transferase</keyword>
<accession>A0A7Y7B1M3</accession>
<dbReference type="PANTHER" id="PTHR43586">
    <property type="entry name" value="CYSTEINE DESULFURASE"/>
    <property type="match status" value="1"/>
</dbReference>
<dbReference type="PROSITE" id="PS00595">
    <property type="entry name" value="AA_TRANSFER_CLASS_5"/>
    <property type="match status" value="1"/>
</dbReference>